<dbReference type="PANTHER" id="PTHR11010:SF38">
    <property type="entry name" value="LYSOSOMAL PRO-X CARBOXYPEPTIDASE"/>
    <property type="match status" value="1"/>
</dbReference>
<dbReference type="InterPro" id="IPR029058">
    <property type="entry name" value="AB_hydrolase_fold"/>
</dbReference>
<sequence length="436" mass="49362">MKQALAVLLVLVVSLAGPVPAARAGTADILDRLKAIPGMSAEERPSTIAGQRWFWLRYRQPIDHRDPGQGWFEQRVMLQHRSLDRPMVFHLTGHSVWETMFESEPAKLLTANQLSMEYRYYPGSRPVPADWTKDTLWQGANDQHRLVVALKGIYRRKWIGTGGSKGGQASVVHRRYFPGDVAGTVAYVAPNNVDDADDSAYDRFFETVGSDPSCRVHVRALQREILERRPAMLRLLAAEAAAKGWTFGLVGDIDRAFEHSVMEYQTGFWSYNRESECASLPPLDAPDEVLYQSFDRVLGFRFFTDQALEPFVSVFYQAGTETGWPTPSFPHLRPLLRYEDSYQPRAYVPRDLPMTLDQSVLRDVDRWVRAQGSRLMFVNGGNDPVTAEPYRLGPGSRDSAVYTAPGVHHVFLGDVIAELPPQQRDRAIADLRRWAR</sequence>
<evidence type="ECO:0000313" key="6">
    <source>
        <dbReference type="Proteomes" id="UP000306628"/>
    </source>
</evidence>
<keyword evidence="3" id="KW-0378">Hydrolase</keyword>
<evidence type="ECO:0000256" key="4">
    <source>
        <dbReference type="SAM" id="SignalP"/>
    </source>
</evidence>
<dbReference type="PANTHER" id="PTHR11010">
    <property type="entry name" value="PROTEASE S28 PRO-X CARBOXYPEPTIDASE-RELATED"/>
    <property type="match status" value="1"/>
</dbReference>
<evidence type="ECO:0000256" key="2">
    <source>
        <dbReference type="ARBA" id="ARBA00022729"/>
    </source>
</evidence>
<keyword evidence="1" id="KW-0645">Protease</keyword>
<dbReference type="OrthoDB" id="3979391at2"/>
<comment type="caution">
    <text evidence="5">The sequence shown here is derived from an EMBL/GenBank/DDBJ whole genome shotgun (WGS) entry which is preliminary data.</text>
</comment>
<reference evidence="5 6" key="1">
    <citation type="submission" date="2019-05" db="EMBL/GenBank/DDBJ databases">
        <title>Draft genome sequence of Nonomuraea zeae DSM 100528.</title>
        <authorList>
            <person name="Saricaoglu S."/>
            <person name="Isik K."/>
        </authorList>
    </citation>
    <scope>NUCLEOTIDE SEQUENCE [LARGE SCALE GENOMIC DNA]</scope>
    <source>
        <strain evidence="5 6">DSM 100528</strain>
    </source>
</reference>
<feature type="signal peptide" evidence="4">
    <location>
        <begin position="1"/>
        <end position="21"/>
    </location>
</feature>
<proteinExistence type="predicted"/>
<protein>
    <submittedName>
        <fullName evidence="5">Aminopeptidase</fullName>
    </submittedName>
</protein>
<dbReference type="GO" id="GO:0006508">
    <property type="term" value="P:proteolysis"/>
    <property type="evidence" value="ECO:0007669"/>
    <property type="project" value="UniProtKB-KW"/>
</dbReference>
<gene>
    <name evidence="5" type="ORF">ETD85_11710</name>
</gene>
<evidence type="ECO:0000256" key="3">
    <source>
        <dbReference type="ARBA" id="ARBA00022801"/>
    </source>
</evidence>
<organism evidence="5 6">
    <name type="scientific">Nonomuraea zeae</name>
    <dbReference type="NCBI Taxonomy" id="1642303"/>
    <lineage>
        <taxon>Bacteria</taxon>
        <taxon>Bacillati</taxon>
        <taxon>Actinomycetota</taxon>
        <taxon>Actinomycetes</taxon>
        <taxon>Streptosporangiales</taxon>
        <taxon>Streptosporangiaceae</taxon>
        <taxon>Nonomuraea</taxon>
    </lineage>
</organism>
<name>A0A5S4GTE3_9ACTN</name>
<dbReference type="SUPFAM" id="SSF53474">
    <property type="entry name" value="alpha/beta-Hydrolases"/>
    <property type="match status" value="1"/>
</dbReference>
<keyword evidence="5" id="KW-0031">Aminopeptidase</keyword>
<evidence type="ECO:0000256" key="1">
    <source>
        <dbReference type="ARBA" id="ARBA00022670"/>
    </source>
</evidence>
<feature type="chain" id="PRO_5039298330" evidence="4">
    <location>
        <begin position="22"/>
        <end position="436"/>
    </location>
</feature>
<dbReference type="Proteomes" id="UP000306628">
    <property type="component" value="Unassembled WGS sequence"/>
</dbReference>
<keyword evidence="6" id="KW-1185">Reference proteome</keyword>
<dbReference type="Gene3D" id="3.40.50.1820">
    <property type="entry name" value="alpha/beta hydrolase"/>
    <property type="match status" value="1"/>
</dbReference>
<dbReference type="AlphaFoldDB" id="A0A5S4GTE3"/>
<dbReference type="InterPro" id="IPR008761">
    <property type="entry name" value="Peptidase_S37"/>
</dbReference>
<dbReference type="GO" id="GO:0008239">
    <property type="term" value="F:dipeptidyl-peptidase activity"/>
    <property type="evidence" value="ECO:0007669"/>
    <property type="project" value="TreeGrafter"/>
</dbReference>
<dbReference type="EMBL" id="VCKX01000027">
    <property type="protein sequence ID" value="TMR36109.1"/>
    <property type="molecule type" value="Genomic_DNA"/>
</dbReference>
<accession>A0A5S4GTE3</accession>
<evidence type="ECO:0000313" key="5">
    <source>
        <dbReference type="EMBL" id="TMR36109.1"/>
    </source>
</evidence>
<dbReference type="Pfam" id="PF05576">
    <property type="entry name" value="Peptidase_S37"/>
    <property type="match status" value="1"/>
</dbReference>
<keyword evidence="2 4" id="KW-0732">Signal</keyword>
<dbReference type="GO" id="GO:0004177">
    <property type="term" value="F:aminopeptidase activity"/>
    <property type="evidence" value="ECO:0007669"/>
    <property type="project" value="UniProtKB-KW"/>
</dbReference>